<dbReference type="InterPro" id="IPR051808">
    <property type="entry name" value="Type_IV_pilus_biogenesis"/>
</dbReference>
<dbReference type="Proteomes" id="UP000295382">
    <property type="component" value="Unassembled WGS sequence"/>
</dbReference>
<feature type="signal peptide" evidence="4">
    <location>
        <begin position="1"/>
        <end position="28"/>
    </location>
</feature>
<dbReference type="GO" id="GO:0009306">
    <property type="term" value="P:protein secretion"/>
    <property type="evidence" value="ECO:0007669"/>
    <property type="project" value="InterPro"/>
</dbReference>
<keyword evidence="7" id="KW-1185">Reference proteome</keyword>
<feature type="chain" id="PRO_5020666591" evidence="4">
    <location>
        <begin position="29"/>
        <end position="657"/>
    </location>
</feature>
<proteinExistence type="inferred from homology"/>
<dbReference type="PROSITE" id="PS50005">
    <property type="entry name" value="TPR"/>
    <property type="match status" value="1"/>
</dbReference>
<dbReference type="InterPro" id="IPR019734">
    <property type="entry name" value="TPR_rpt"/>
</dbReference>
<keyword evidence="4" id="KW-0732">Signal</keyword>
<dbReference type="Gene3D" id="1.25.40.10">
    <property type="entry name" value="Tetratricopeptide repeat domain"/>
    <property type="match status" value="1"/>
</dbReference>
<evidence type="ECO:0000313" key="7">
    <source>
        <dbReference type="Proteomes" id="UP000295382"/>
    </source>
</evidence>
<evidence type="ECO:0000259" key="5">
    <source>
        <dbReference type="Pfam" id="PF00263"/>
    </source>
</evidence>
<dbReference type="OrthoDB" id="9779724at2"/>
<feature type="region of interest" description="Disordered" evidence="3">
    <location>
        <begin position="291"/>
        <end position="330"/>
    </location>
</feature>
<organism evidence="6 7">
    <name type="scientific">Paucimonas lemoignei</name>
    <name type="common">Pseudomonas lemoignei</name>
    <dbReference type="NCBI Taxonomy" id="29443"/>
    <lineage>
        <taxon>Bacteria</taxon>
        <taxon>Pseudomonadati</taxon>
        <taxon>Pseudomonadota</taxon>
        <taxon>Betaproteobacteria</taxon>
        <taxon>Burkholderiales</taxon>
        <taxon>Burkholderiaceae</taxon>
        <taxon>Paucimonas</taxon>
    </lineage>
</organism>
<sequence length="657" mass="70464">MISLSHTLRCGRLAAALTLALCAMPVHGDEPARSFADMVKELPLVPAGSYDSEMLAKVTVAVDLIKRLELPQAQLAANEALQLDPRNSHLHFLNGFVYHLQARQGDTQKNEMAVEGYQQALRLDPGNWIAREFLGLAYMDLKQFDRARLAFSDVLLMTPDSAVSIYGLMVASYLTGDARTACAMADQFQKAPAQPNRGFIRSSISVYASCGNFAQADRMREALSQITGGGPDIERVDRRLAQWKSFYLKQTQDAPGAQRPAAAGMLPTSLPQIPSNGRPVQLAQAFTLPNTPYPYAEKPAPGSTGAKPDVDASPAAPTASPAAPAAPAAAATDNGPRMLLIDVVLLSTQEVISTSKGVNLLNALTLQLGSVSGNIAGYSRVVTENSTNTTPATVSTAITRAVTIPALSYSLNIANANNSVNEVLARPTLAAIEGQPSEFFSGTNLSAGVVSLSAQGGTTVVPLDKRFGIKLAVTPNFLPQGRVQLKVEAQRTSLNASSDNPRVAYQIEIGEITANANVVMNLGDTLVLSGLSEKSTSSTRDGVPGLQDVPVVQYLFSNKKSNELQRSVLILVTPRAPVQIAESAAEAGDSMASRMQALRQKFGFADSSPANIEAIMNQLQSNDYFREFRQGDVTMERWERMRSTGDRLREALGFLYY</sequence>
<dbReference type="InterPro" id="IPR011990">
    <property type="entry name" value="TPR-like_helical_dom_sf"/>
</dbReference>
<dbReference type="RefSeq" id="WP_132257954.1">
    <property type="nucleotide sequence ID" value="NZ_SLZQ01000003.1"/>
</dbReference>
<keyword evidence="1" id="KW-0802">TPR repeat</keyword>
<evidence type="ECO:0000256" key="3">
    <source>
        <dbReference type="SAM" id="MobiDB-lite"/>
    </source>
</evidence>
<feature type="repeat" description="TPR" evidence="1">
    <location>
        <begin position="128"/>
        <end position="161"/>
    </location>
</feature>
<feature type="region of interest" description="Disordered" evidence="3">
    <location>
        <begin position="252"/>
        <end position="277"/>
    </location>
</feature>
<comment type="similarity">
    <text evidence="2">Belongs to the bacterial secretin family.</text>
</comment>
<dbReference type="AlphaFoldDB" id="A0A4V2UIX6"/>
<evidence type="ECO:0000256" key="4">
    <source>
        <dbReference type="SAM" id="SignalP"/>
    </source>
</evidence>
<dbReference type="EMBL" id="SLZQ01000003">
    <property type="protein sequence ID" value="TCS37880.1"/>
    <property type="molecule type" value="Genomic_DNA"/>
</dbReference>
<accession>A0A4V2UIX6</accession>
<protein>
    <submittedName>
        <fullName evidence="6">Type II/III secretion system protein</fullName>
    </submittedName>
</protein>
<feature type="domain" description="Type II/III secretion system secretin-like" evidence="5">
    <location>
        <begin position="417"/>
        <end position="575"/>
    </location>
</feature>
<evidence type="ECO:0000256" key="2">
    <source>
        <dbReference type="RuleBase" id="RU004003"/>
    </source>
</evidence>
<evidence type="ECO:0000313" key="6">
    <source>
        <dbReference type="EMBL" id="TCS37880.1"/>
    </source>
</evidence>
<reference evidence="6 7" key="1">
    <citation type="submission" date="2019-03" db="EMBL/GenBank/DDBJ databases">
        <title>Genomic Encyclopedia of Type Strains, Phase IV (KMG-IV): sequencing the most valuable type-strain genomes for metagenomic binning, comparative biology and taxonomic classification.</title>
        <authorList>
            <person name="Goeker M."/>
        </authorList>
    </citation>
    <scope>NUCLEOTIDE SEQUENCE [LARGE SCALE GENOMIC DNA]</scope>
    <source>
        <strain evidence="6 7">DSM 7445</strain>
    </source>
</reference>
<evidence type="ECO:0000256" key="1">
    <source>
        <dbReference type="PROSITE-ProRule" id="PRU00339"/>
    </source>
</evidence>
<name>A0A4V2UIX6_PAULE</name>
<dbReference type="InterPro" id="IPR004846">
    <property type="entry name" value="T2SS/T3SS_dom"/>
</dbReference>
<dbReference type="Pfam" id="PF00263">
    <property type="entry name" value="Secretin"/>
    <property type="match status" value="1"/>
</dbReference>
<comment type="caution">
    <text evidence="6">The sequence shown here is derived from an EMBL/GenBank/DDBJ whole genome shotgun (WGS) entry which is preliminary data.</text>
</comment>
<dbReference type="SUPFAM" id="SSF48452">
    <property type="entry name" value="TPR-like"/>
    <property type="match status" value="1"/>
</dbReference>
<feature type="compositionally biased region" description="Low complexity" evidence="3">
    <location>
        <begin position="312"/>
        <end position="330"/>
    </location>
</feature>
<dbReference type="PANTHER" id="PTHR30604:SF1">
    <property type="entry name" value="DNA UTILIZATION PROTEIN HOFQ"/>
    <property type="match status" value="1"/>
</dbReference>
<gene>
    <name evidence="6" type="ORF">EDC30_103172</name>
</gene>
<dbReference type="PANTHER" id="PTHR30604">
    <property type="entry name" value="PROTEIN TRANSPORT PROTEIN HOFQ"/>
    <property type="match status" value="1"/>
</dbReference>